<dbReference type="GO" id="GO:0007155">
    <property type="term" value="P:cell adhesion"/>
    <property type="evidence" value="ECO:0007669"/>
    <property type="project" value="InterPro"/>
</dbReference>
<evidence type="ECO:0000256" key="6">
    <source>
        <dbReference type="SAM" id="Coils"/>
    </source>
</evidence>
<evidence type="ECO:0000313" key="8">
    <source>
        <dbReference type="Proteomes" id="UP001171751"/>
    </source>
</evidence>
<dbReference type="InterPro" id="IPR006127">
    <property type="entry name" value="ZnuA-like"/>
</dbReference>
<accession>A0AA43ZST7</accession>
<keyword evidence="3" id="KW-0479">Metal-binding</keyword>
<gene>
    <name evidence="7" type="ORF">Q4F26_04450</name>
</gene>
<sequence length="316" mass="34945">MRKRKRVNGRLLTLIAFLLIFIGACGDSSEDSNGEESLNVVVTTTHLSDLAQDIGGEHVQVTGLMGPGVDPHGYEPTPSDIDAIHQADLVGYNGLHLEAMFIDIFEKMEESNSEIFALEDAVREEDVLDYTYEGKDLEKDPHIWFDIDLWKAAAQLTADEFSRLDPAHEGAYQANYEDYVFRLDELNKEIEDKLAELPEDKRILITAHDAFSYFGENYGFQVEGIQGINSQTEAGTGDISLTADLVIENDIKACFIESSISDRNIQALIEAVEAQGASLEIGGELYSDALGTDEDEAGNYFDAYRTNVATIVDALK</sequence>
<evidence type="ECO:0000256" key="2">
    <source>
        <dbReference type="ARBA" id="ARBA00022448"/>
    </source>
</evidence>
<reference evidence="7" key="1">
    <citation type="submission" date="2023-07" db="EMBL/GenBank/DDBJ databases">
        <title>Between Cages and Wild: Unraveling the Impact of Captivity on Animal Microbiomes and Antimicrobial Resistance.</title>
        <authorList>
            <person name="Schmartz G.P."/>
            <person name="Rehner J."/>
            <person name="Schuff M.J."/>
            <person name="Becker S.L."/>
            <person name="Kravczyk M."/>
            <person name="Gurevich A."/>
            <person name="Francke R."/>
            <person name="Mueller R."/>
            <person name="Keller V."/>
            <person name="Keller A."/>
        </authorList>
    </citation>
    <scope>NUCLEOTIDE SEQUENCE</scope>
    <source>
        <strain evidence="7">S39M_St_73</strain>
    </source>
</reference>
<dbReference type="AlphaFoldDB" id="A0AA43ZST7"/>
<dbReference type="InterPro" id="IPR050492">
    <property type="entry name" value="Bact_metal-bind_prot9"/>
</dbReference>
<evidence type="ECO:0000256" key="5">
    <source>
        <dbReference type="RuleBase" id="RU003512"/>
    </source>
</evidence>
<comment type="caution">
    <text evidence="7">The sequence shown here is derived from an EMBL/GenBank/DDBJ whole genome shotgun (WGS) entry which is preliminary data.</text>
</comment>
<dbReference type="PRINTS" id="PR00691">
    <property type="entry name" value="ADHESINB"/>
</dbReference>
<evidence type="ECO:0000256" key="3">
    <source>
        <dbReference type="ARBA" id="ARBA00022723"/>
    </source>
</evidence>
<dbReference type="EMBL" id="JAUNQW010000016">
    <property type="protein sequence ID" value="MDO5457577.1"/>
    <property type="molecule type" value="Genomic_DNA"/>
</dbReference>
<evidence type="ECO:0000256" key="4">
    <source>
        <dbReference type="ARBA" id="ARBA00022729"/>
    </source>
</evidence>
<dbReference type="InterPro" id="IPR006128">
    <property type="entry name" value="Lipoprotein_PsaA-like"/>
</dbReference>
<dbReference type="GO" id="GO:0030313">
    <property type="term" value="C:cell envelope"/>
    <property type="evidence" value="ECO:0007669"/>
    <property type="project" value="UniProtKB-SubCell"/>
</dbReference>
<dbReference type="SUPFAM" id="SSF53807">
    <property type="entry name" value="Helical backbone' metal receptor"/>
    <property type="match status" value="1"/>
</dbReference>
<keyword evidence="4" id="KW-0732">Signal</keyword>
<dbReference type="PANTHER" id="PTHR42953:SF1">
    <property type="entry name" value="METAL-BINDING PROTEIN HI_0362-RELATED"/>
    <property type="match status" value="1"/>
</dbReference>
<comment type="similarity">
    <text evidence="5">Belongs to the bacterial solute-binding protein 9 family.</text>
</comment>
<dbReference type="Gene3D" id="3.40.50.1980">
    <property type="entry name" value="Nitrogenase molybdenum iron protein domain"/>
    <property type="match status" value="2"/>
</dbReference>
<comment type="subcellular location">
    <subcellularLocation>
        <location evidence="1">Cell envelope</location>
    </subcellularLocation>
</comment>
<dbReference type="PANTHER" id="PTHR42953">
    <property type="entry name" value="HIGH-AFFINITY ZINC UPTAKE SYSTEM PROTEIN ZNUA-RELATED"/>
    <property type="match status" value="1"/>
</dbReference>
<dbReference type="GO" id="GO:0030001">
    <property type="term" value="P:metal ion transport"/>
    <property type="evidence" value="ECO:0007669"/>
    <property type="project" value="InterPro"/>
</dbReference>
<dbReference type="InterPro" id="IPR006129">
    <property type="entry name" value="AdhesinB"/>
</dbReference>
<evidence type="ECO:0000313" key="7">
    <source>
        <dbReference type="EMBL" id="MDO5457577.1"/>
    </source>
</evidence>
<dbReference type="PROSITE" id="PS51257">
    <property type="entry name" value="PROKAR_LIPOPROTEIN"/>
    <property type="match status" value="1"/>
</dbReference>
<dbReference type="Proteomes" id="UP001171751">
    <property type="component" value="Unassembled WGS sequence"/>
</dbReference>
<protein>
    <submittedName>
        <fullName evidence="7">Zinc ABC transporter substrate-binding protein</fullName>
    </submittedName>
</protein>
<dbReference type="Pfam" id="PF01297">
    <property type="entry name" value="ZnuA"/>
    <property type="match status" value="1"/>
</dbReference>
<name>A0AA43ZST7_9LACT</name>
<dbReference type="PRINTS" id="PR00690">
    <property type="entry name" value="ADHESNFAMILY"/>
</dbReference>
<organism evidence="7 8">
    <name type="scientific">Atopococcus tabaci</name>
    <dbReference type="NCBI Taxonomy" id="269774"/>
    <lineage>
        <taxon>Bacteria</taxon>
        <taxon>Bacillati</taxon>
        <taxon>Bacillota</taxon>
        <taxon>Bacilli</taxon>
        <taxon>Lactobacillales</taxon>
        <taxon>Carnobacteriaceae</taxon>
        <taxon>Atopococcus</taxon>
    </lineage>
</organism>
<proteinExistence type="inferred from homology"/>
<keyword evidence="6" id="KW-0175">Coiled coil</keyword>
<keyword evidence="2 5" id="KW-0813">Transport</keyword>
<evidence type="ECO:0000256" key="1">
    <source>
        <dbReference type="ARBA" id="ARBA00004196"/>
    </source>
</evidence>
<feature type="coiled-coil region" evidence="6">
    <location>
        <begin position="176"/>
        <end position="203"/>
    </location>
</feature>
<dbReference type="GO" id="GO:0046872">
    <property type="term" value="F:metal ion binding"/>
    <property type="evidence" value="ECO:0007669"/>
    <property type="project" value="UniProtKB-KW"/>
</dbReference>
<keyword evidence="8" id="KW-1185">Reference proteome</keyword>